<reference evidence="2 3" key="1">
    <citation type="submission" date="2016-10" db="EMBL/GenBank/DDBJ databases">
        <authorList>
            <person name="de Groot N.N."/>
        </authorList>
    </citation>
    <scope>NUCLEOTIDE SEQUENCE [LARGE SCALE GENOMIC DNA]</scope>
    <source>
        <strain evidence="2 3">SP2</strain>
    </source>
</reference>
<evidence type="ECO:0000256" key="1">
    <source>
        <dbReference type="SAM" id="Phobius"/>
    </source>
</evidence>
<dbReference type="EMBL" id="FORO01000013">
    <property type="protein sequence ID" value="SFJ06849.1"/>
    <property type="molecule type" value="Genomic_DNA"/>
</dbReference>
<feature type="transmembrane region" description="Helical" evidence="1">
    <location>
        <begin position="41"/>
        <end position="61"/>
    </location>
</feature>
<dbReference type="AlphaFoldDB" id="A0A1I3NC71"/>
<evidence type="ECO:0000313" key="3">
    <source>
        <dbReference type="Proteomes" id="UP000182829"/>
    </source>
</evidence>
<accession>A0A1I3NC71</accession>
<evidence type="ECO:0000313" key="2">
    <source>
        <dbReference type="EMBL" id="SFJ06849.1"/>
    </source>
</evidence>
<dbReference type="GeneID" id="14209666"/>
<feature type="transmembrane region" description="Helical" evidence="1">
    <location>
        <begin position="67"/>
        <end position="90"/>
    </location>
</feature>
<organism evidence="2 3">
    <name type="scientific">Natronobacterium gregoryi</name>
    <dbReference type="NCBI Taxonomy" id="44930"/>
    <lineage>
        <taxon>Archaea</taxon>
        <taxon>Methanobacteriati</taxon>
        <taxon>Methanobacteriota</taxon>
        <taxon>Stenosarchaea group</taxon>
        <taxon>Halobacteria</taxon>
        <taxon>Halobacteriales</taxon>
        <taxon>Natrialbaceae</taxon>
        <taxon>Natronobacterium</taxon>
    </lineage>
</organism>
<gene>
    <name evidence="2" type="ORF">SAMN05443661_11333</name>
</gene>
<dbReference type="Proteomes" id="UP000182829">
    <property type="component" value="Unassembled WGS sequence"/>
</dbReference>
<dbReference type="OrthoDB" id="202186at2157"/>
<dbReference type="RefSeq" id="WP_005578080.1">
    <property type="nucleotide sequence ID" value="NZ_FORO01000013.1"/>
</dbReference>
<protein>
    <submittedName>
        <fullName evidence="2">Uncharacterized protein</fullName>
    </submittedName>
</protein>
<dbReference type="OMA" id="MFTTLAW"/>
<name>A0A1I3NC71_9EURY</name>
<proteinExistence type="predicted"/>
<sequence length="101" mass="10785">MRPFDGETPQCKRCGYELEGDEVGCPGCGFNPRQMGLRVSMAFLLLVVGSMTGVMFTTLAWPTSGPVLLGITAVSFGLAVVTFVVSFLATPSRLGSVFVRF</sequence>
<keyword evidence="1" id="KW-0812">Transmembrane</keyword>
<keyword evidence="1" id="KW-0472">Membrane</keyword>
<keyword evidence="1" id="KW-1133">Transmembrane helix</keyword>